<keyword evidence="12" id="KW-1185">Reference proteome</keyword>
<evidence type="ECO:0000256" key="3">
    <source>
        <dbReference type="ARBA" id="ARBA00022670"/>
    </source>
</evidence>
<evidence type="ECO:0000256" key="4">
    <source>
        <dbReference type="ARBA" id="ARBA00022801"/>
    </source>
</evidence>
<reference evidence="11 12" key="1">
    <citation type="journal article" date="2019" name="Commun. Biol.">
        <title>The bagworm genome reveals a unique fibroin gene that provides high tensile strength.</title>
        <authorList>
            <person name="Kono N."/>
            <person name="Nakamura H."/>
            <person name="Ohtoshi R."/>
            <person name="Tomita M."/>
            <person name="Numata K."/>
            <person name="Arakawa K."/>
        </authorList>
    </citation>
    <scope>NUCLEOTIDE SEQUENCE [LARGE SCALE GENOMIC DNA]</scope>
</reference>
<evidence type="ECO:0000313" key="11">
    <source>
        <dbReference type="EMBL" id="GBP06457.1"/>
    </source>
</evidence>
<sequence length="244" mass="26959">MKHSYFTEKKRPLVTFYAMEIPSGSPVGESRADDIPMSIDRVEGNDNVGIEGGWTIDIESVPYQVSIRFYGEHQCGGVAIRYDYIITGALCLPLSESTYAYMTVLAGTADLKSGGQVYNVSKGMKHERFDIEGLDYDIGLIKLAEPMDSNSKVRLARLANVGPIFVEVLSVRRGGKGGKNPIMGRPYARAHRCVSLSRTKNFLNDLNLQWCKQNTVTPTALHLKRGHFGIVMPSARDYSMGASD</sequence>
<accession>A0A4C1SYW6</accession>
<keyword evidence="3" id="KW-0645">Protease</keyword>
<evidence type="ECO:0000256" key="5">
    <source>
        <dbReference type="ARBA" id="ARBA00022825"/>
    </source>
</evidence>
<evidence type="ECO:0000256" key="6">
    <source>
        <dbReference type="ARBA" id="ARBA00023157"/>
    </source>
</evidence>
<proteinExistence type="predicted"/>
<dbReference type="InterPro" id="IPR009003">
    <property type="entry name" value="Peptidase_S1_PA"/>
</dbReference>
<keyword evidence="9" id="KW-1205">Fibrinolytic toxin</keyword>
<dbReference type="InterPro" id="IPR001254">
    <property type="entry name" value="Trypsin_dom"/>
</dbReference>
<dbReference type="STRING" id="151549.A0A4C1SYW6"/>
<evidence type="ECO:0000256" key="1">
    <source>
        <dbReference type="ARBA" id="ARBA00004239"/>
    </source>
</evidence>
<dbReference type="OrthoDB" id="546450at2759"/>
<keyword evidence="6" id="KW-1015">Disulfide bond</keyword>
<evidence type="ECO:0000256" key="9">
    <source>
        <dbReference type="ARBA" id="ARBA00084094"/>
    </source>
</evidence>
<name>A0A4C1SYW6_EUMVA</name>
<comment type="subcellular location">
    <subcellularLocation>
        <location evidence="1">Secreted</location>
        <location evidence="1">Extracellular space</location>
    </subcellularLocation>
</comment>
<dbReference type="GO" id="GO:0005576">
    <property type="term" value="C:extracellular region"/>
    <property type="evidence" value="ECO:0007669"/>
    <property type="project" value="UniProtKB-SubCell"/>
</dbReference>
<dbReference type="SMART" id="SM00020">
    <property type="entry name" value="Tryp_SPc"/>
    <property type="match status" value="1"/>
</dbReference>
<keyword evidence="4" id="KW-0378">Hydrolase</keyword>
<keyword evidence="2" id="KW-0800">Toxin</keyword>
<evidence type="ECO:0000256" key="8">
    <source>
        <dbReference type="ARBA" id="ARBA00055534"/>
    </source>
</evidence>
<keyword evidence="5" id="KW-0720">Serine protease</keyword>
<dbReference type="GO" id="GO:0004252">
    <property type="term" value="F:serine-type endopeptidase activity"/>
    <property type="evidence" value="ECO:0007669"/>
    <property type="project" value="InterPro"/>
</dbReference>
<dbReference type="PANTHER" id="PTHR24276:SF91">
    <property type="entry name" value="AT26814P-RELATED"/>
    <property type="match status" value="1"/>
</dbReference>
<dbReference type="InterPro" id="IPR043504">
    <property type="entry name" value="Peptidase_S1_PA_chymotrypsin"/>
</dbReference>
<dbReference type="SUPFAM" id="SSF50494">
    <property type="entry name" value="Trypsin-like serine proteases"/>
    <property type="match status" value="1"/>
</dbReference>
<protein>
    <submittedName>
        <fullName evidence="11">Trypsin</fullName>
    </submittedName>
</protein>
<evidence type="ECO:0000313" key="12">
    <source>
        <dbReference type="Proteomes" id="UP000299102"/>
    </source>
</evidence>
<dbReference type="Gene3D" id="2.40.10.10">
    <property type="entry name" value="Trypsin-like serine proteases"/>
    <property type="match status" value="1"/>
</dbReference>
<comment type="function">
    <text evidence="8">Fibrinolytic activity; shows preferential cleavage of Arg-Gly bonds in all three fibrinogen chains. Contact with the caterpillars causes severe bleeding, due the anticoagulant effect of the protein.</text>
</comment>
<keyword evidence="7" id="KW-1199">Hemostasis impairing toxin</keyword>
<evidence type="ECO:0000256" key="7">
    <source>
        <dbReference type="ARBA" id="ARBA00023240"/>
    </source>
</evidence>
<evidence type="ECO:0000259" key="10">
    <source>
        <dbReference type="PROSITE" id="PS50240"/>
    </source>
</evidence>
<dbReference type="Proteomes" id="UP000299102">
    <property type="component" value="Unassembled WGS sequence"/>
</dbReference>
<feature type="domain" description="Peptidase S1" evidence="10">
    <location>
        <begin position="50"/>
        <end position="239"/>
    </location>
</feature>
<dbReference type="FunFam" id="2.40.10.10:FF:000068">
    <property type="entry name" value="transmembrane protease serine 2"/>
    <property type="match status" value="1"/>
</dbReference>
<dbReference type="InterPro" id="IPR050430">
    <property type="entry name" value="Peptidase_S1"/>
</dbReference>
<dbReference type="GO" id="GO:0090729">
    <property type="term" value="F:toxin activity"/>
    <property type="evidence" value="ECO:0007669"/>
    <property type="project" value="UniProtKB-KW"/>
</dbReference>
<dbReference type="Pfam" id="PF00089">
    <property type="entry name" value="Trypsin"/>
    <property type="match status" value="1"/>
</dbReference>
<dbReference type="PANTHER" id="PTHR24276">
    <property type="entry name" value="POLYSERASE-RELATED"/>
    <property type="match status" value="1"/>
</dbReference>
<dbReference type="AlphaFoldDB" id="A0A4C1SYW6"/>
<comment type="caution">
    <text evidence="11">The sequence shown here is derived from an EMBL/GenBank/DDBJ whole genome shotgun (WGS) entry which is preliminary data.</text>
</comment>
<dbReference type="GO" id="GO:0006508">
    <property type="term" value="P:proteolysis"/>
    <property type="evidence" value="ECO:0007669"/>
    <property type="project" value="UniProtKB-KW"/>
</dbReference>
<dbReference type="EMBL" id="BGZK01000022">
    <property type="protein sequence ID" value="GBP06457.1"/>
    <property type="molecule type" value="Genomic_DNA"/>
</dbReference>
<gene>
    <name evidence="11" type="ORF">EVAR_4592_1</name>
</gene>
<evidence type="ECO:0000256" key="2">
    <source>
        <dbReference type="ARBA" id="ARBA00022656"/>
    </source>
</evidence>
<dbReference type="PROSITE" id="PS50240">
    <property type="entry name" value="TRYPSIN_DOM"/>
    <property type="match status" value="1"/>
</dbReference>
<organism evidence="11 12">
    <name type="scientific">Eumeta variegata</name>
    <name type="common">Bagworm moth</name>
    <name type="synonym">Eumeta japonica</name>
    <dbReference type="NCBI Taxonomy" id="151549"/>
    <lineage>
        <taxon>Eukaryota</taxon>
        <taxon>Metazoa</taxon>
        <taxon>Ecdysozoa</taxon>
        <taxon>Arthropoda</taxon>
        <taxon>Hexapoda</taxon>
        <taxon>Insecta</taxon>
        <taxon>Pterygota</taxon>
        <taxon>Neoptera</taxon>
        <taxon>Endopterygota</taxon>
        <taxon>Lepidoptera</taxon>
        <taxon>Glossata</taxon>
        <taxon>Ditrysia</taxon>
        <taxon>Tineoidea</taxon>
        <taxon>Psychidae</taxon>
        <taxon>Oiketicinae</taxon>
        <taxon>Eumeta</taxon>
    </lineage>
</organism>